<gene>
    <name evidence="1" type="ORF">C8N35_11610</name>
</gene>
<dbReference type="AlphaFoldDB" id="A0A2T5UPX5"/>
<name>A0A2T5UPX5_9HYPH</name>
<evidence type="ECO:0000313" key="2">
    <source>
        <dbReference type="Proteomes" id="UP000244081"/>
    </source>
</evidence>
<accession>A0A2T5UPX5</accession>
<comment type="caution">
    <text evidence="1">The sequence shown here is derived from an EMBL/GenBank/DDBJ whole genome shotgun (WGS) entry which is preliminary data.</text>
</comment>
<proteinExistence type="predicted"/>
<dbReference type="RefSeq" id="WP_107992078.1">
    <property type="nucleotide sequence ID" value="NZ_QAYG01000016.1"/>
</dbReference>
<reference evidence="1 2" key="1">
    <citation type="submission" date="2018-04" db="EMBL/GenBank/DDBJ databases">
        <title>Genomic Encyclopedia of Archaeal and Bacterial Type Strains, Phase II (KMG-II): from individual species to whole genera.</title>
        <authorList>
            <person name="Goeker M."/>
        </authorList>
    </citation>
    <scope>NUCLEOTIDE SEQUENCE [LARGE SCALE GENOMIC DNA]</scope>
    <source>
        <strain evidence="1 2">DSM 23382</strain>
    </source>
</reference>
<dbReference type="Proteomes" id="UP000244081">
    <property type="component" value="Unassembled WGS sequence"/>
</dbReference>
<evidence type="ECO:0000313" key="1">
    <source>
        <dbReference type="EMBL" id="PTW53555.1"/>
    </source>
</evidence>
<organism evidence="1 2">
    <name type="scientific">Breoghania corrubedonensis</name>
    <dbReference type="NCBI Taxonomy" id="665038"/>
    <lineage>
        <taxon>Bacteria</taxon>
        <taxon>Pseudomonadati</taxon>
        <taxon>Pseudomonadota</taxon>
        <taxon>Alphaproteobacteria</taxon>
        <taxon>Hyphomicrobiales</taxon>
        <taxon>Stappiaceae</taxon>
        <taxon>Breoghania</taxon>
    </lineage>
</organism>
<sequence>MMTGLELAAESRDTDGVLRRALDEIRSEQDLVRFVEGETASGRSVTIWAQRPVARQFVSSDLQTLYFSDGYDLCAVFVWGRVSHEPLDRAMTPAVIARLSGYDEDDARELLAEAPISNRWVRQMGAGAEDPQGYETRWVICGPEEPGARAVTGRFFG</sequence>
<protein>
    <submittedName>
        <fullName evidence="1">Uncharacterized protein</fullName>
    </submittedName>
</protein>
<keyword evidence="2" id="KW-1185">Reference proteome</keyword>
<dbReference type="EMBL" id="QAYG01000016">
    <property type="protein sequence ID" value="PTW53555.1"/>
    <property type="molecule type" value="Genomic_DNA"/>
</dbReference>